<name>A0ABQ9GIN0_9NEOP</name>
<keyword evidence="3" id="KW-1185">Reference proteome</keyword>
<dbReference type="Proteomes" id="UP001159363">
    <property type="component" value="Chromosome 11"/>
</dbReference>
<dbReference type="EMBL" id="JARBHB010000012">
    <property type="protein sequence ID" value="KAJ8871892.1"/>
    <property type="molecule type" value="Genomic_DNA"/>
</dbReference>
<protein>
    <submittedName>
        <fullName evidence="2">Uncharacterized protein</fullName>
    </submittedName>
</protein>
<evidence type="ECO:0000313" key="2">
    <source>
        <dbReference type="EMBL" id="KAJ8871892.1"/>
    </source>
</evidence>
<feature type="compositionally biased region" description="Basic and acidic residues" evidence="1">
    <location>
        <begin position="42"/>
        <end position="65"/>
    </location>
</feature>
<evidence type="ECO:0000313" key="3">
    <source>
        <dbReference type="Proteomes" id="UP001159363"/>
    </source>
</evidence>
<sequence length="402" mass="46158">MRIRVKKREFPQYIKNTTLRKRRHFKVNHSEVTAQHMTSVLRSDEGEEQRRNERAWETGYPREDPPTNCIVRHNSHMRKSGVTQPGIRPGSPWWEASKLTAQPPWPLRGEDALYMVYCSNRPSPSSVVVESFLLHISQLFSLNGAYAGFLPPFVAPSQHVRISWSIAVISVKSQSVVDMAAKERGWTWERELQEGMSEREKKEEECKSMKRLEGMIEQEGKKGNSEGEEGTFKIATNVEECQIRRFRHDAIQDGRRGAAAPQPAACADYNMFVKEHMEQIMERYIRSPLASRKKGIPYATEQAKLLRRVENEIFLYSVIFKDESIAHAICKVSSHDCRRVKIEGPPLTFAPSAEKSERRIHFQQVGTSTSYLGEVSEYFSNSFQLGGLVESHDQHCHLVPRV</sequence>
<organism evidence="2 3">
    <name type="scientific">Dryococelus australis</name>
    <dbReference type="NCBI Taxonomy" id="614101"/>
    <lineage>
        <taxon>Eukaryota</taxon>
        <taxon>Metazoa</taxon>
        <taxon>Ecdysozoa</taxon>
        <taxon>Arthropoda</taxon>
        <taxon>Hexapoda</taxon>
        <taxon>Insecta</taxon>
        <taxon>Pterygota</taxon>
        <taxon>Neoptera</taxon>
        <taxon>Polyneoptera</taxon>
        <taxon>Phasmatodea</taxon>
        <taxon>Verophasmatodea</taxon>
        <taxon>Anareolatae</taxon>
        <taxon>Phasmatidae</taxon>
        <taxon>Eurycanthinae</taxon>
        <taxon>Dryococelus</taxon>
    </lineage>
</organism>
<proteinExistence type="predicted"/>
<evidence type="ECO:0000256" key="1">
    <source>
        <dbReference type="SAM" id="MobiDB-lite"/>
    </source>
</evidence>
<reference evidence="2 3" key="1">
    <citation type="submission" date="2023-02" db="EMBL/GenBank/DDBJ databases">
        <title>LHISI_Scaffold_Assembly.</title>
        <authorList>
            <person name="Stuart O.P."/>
            <person name="Cleave R."/>
            <person name="Magrath M.J.L."/>
            <person name="Mikheyev A.S."/>
        </authorList>
    </citation>
    <scope>NUCLEOTIDE SEQUENCE [LARGE SCALE GENOMIC DNA]</scope>
    <source>
        <strain evidence="2">Daus_M_001</strain>
        <tissue evidence="2">Leg muscle</tissue>
    </source>
</reference>
<comment type="caution">
    <text evidence="2">The sequence shown here is derived from an EMBL/GenBank/DDBJ whole genome shotgun (WGS) entry which is preliminary data.</text>
</comment>
<accession>A0ABQ9GIN0</accession>
<gene>
    <name evidence="2" type="ORF">PR048_028232</name>
</gene>
<feature type="region of interest" description="Disordered" evidence="1">
    <location>
        <begin position="36"/>
        <end position="66"/>
    </location>
</feature>